<dbReference type="PROSITE" id="PS51707">
    <property type="entry name" value="CYTH"/>
    <property type="match status" value="1"/>
</dbReference>
<reference evidence="4" key="1">
    <citation type="submission" date="2021-04" db="EMBL/GenBank/DDBJ databases">
        <title>Sequencing of actinobacteria type strains.</title>
        <authorList>
            <person name="Nguyen G.-S."/>
            <person name="Wentzel A."/>
        </authorList>
    </citation>
    <scope>NUCLEOTIDE SEQUENCE</scope>
    <source>
        <strain evidence="4">DSM 42095</strain>
    </source>
</reference>
<feature type="domain" description="CYTH" evidence="2">
    <location>
        <begin position="5"/>
        <end position="202"/>
    </location>
</feature>
<dbReference type="Gene3D" id="2.40.320.10">
    <property type="entry name" value="Hypothetical Protein Pfu-838710-001"/>
    <property type="match status" value="1"/>
</dbReference>
<dbReference type="CDD" id="cd07374">
    <property type="entry name" value="CYTH-like_Pase"/>
    <property type="match status" value="1"/>
</dbReference>
<dbReference type="InterPro" id="IPR038186">
    <property type="entry name" value="CHAD_dom_sf"/>
</dbReference>
<gene>
    <name evidence="4" type="ORF">KDA82_13105</name>
</gene>
<evidence type="ECO:0000256" key="1">
    <source>
        <dbReference type="SAM" id="MobiDB-lite"/>
    </source>
</evidence>
<comment type="caution">
    <text evidence="4">The sequence shown here is derived from an EMBL/GenBank/DDBJ whole genome shotgun (WGS) entry which is preliminary data.</text>
</comment>
<accession>A0A8T4INU6</accession>
<protein>
    <submittedName>
        <fullName evidence="4">CYTH and CHAD domain-containing protein</fullName>
    </submittedName>
</protein>
<dbReference type="Proteomes" id="UP000675554">
    <property type="component" value="Unassembled WGS sequence"/>
</dbReference>
<dbReference type="PANTHER" id="PTHR39339">
    <property type="entry name" value="SLR1444 PROTEIN"/>
    <property type="match status" value="1"/>
</dbReference>
<keyword evidence="5" id="KW-1185">Reference proteome</keyword>
<proteinExistence type="predicted"/>
<evidence type="ECO:0000313" key="4">
    <source>
        <dbReference type="EMBL" id="MBR7673936.1"/>
    </source>
</evidence>
<evidence type="ECO:0000313" key="5">
    <source>
        <dbReference type="Proteomes" id="UP000675554"/>
    </source>
</evidence>
<dbReference type="Gene3D" id="1.40.20.10">
    <property type="entry name" value="CHAD domain"/>
    <property type="match status" value="1"/>
</dbReference>
<feature type="compositionally biased region" description="Low complexity" evidence="1">
    <location>
        <begin position="221"/>
        <end position="231"/>
    </location>
</feature>
<dbReference type="InterPro" id="IPR007899">
    <property type="entry name" value="CHAD_dom"/>
</dbReference>
<dbReference type="AlphaFoldDB" id="A0A8T4INU6"/>
<organism evidence="4 5">
    <name type="scientific">Streptomyces daliensis</name>
    <dbReference type="NCBI Taxonomy" id="299421"/>
    <lineage>
        <taxon>Bacteria</taxon>
        <taxon>Bacillati</taxon>
        <taxon>Actinomycetota</taxon>
        <taxon>Actinomycetes</taxon>
        <taxon>Kitasatosporales</taxon>
        <taxon>Streptomycetaceae</taxon>
        <taxon>Streptomyces</taxon>
    </lineage>
</organism>
<dbReference type="PROSITE" id="PS51708">
    <property type="entry name" value="CHAD"/>
    <property type="match status" value="1"/>
</dbReference>
<dbReference type="Pfam" id="PF05235">
    <property type="entry name" value="CHAD"/>
    <property type="match status" value="1"/>
</dbReference>
<dbReference type="Pfam" id="PF01928">
    <property type="entry name" value="CYTH"/>
    <property type="match status" value="1"/>
</dbReference>
<feature type="compositionally biased region" description="Basic and acidic residues" evidence="1">
    <location>
        <begin position="210"/>
        <end position="220"/>
    </location>
</feature>
<dbReference type="SMART" id="SM01118">
    <property type="entry name" value="CYTH"/>
    <property type="match status" value="1"/>
</dbReference>
<dbReference type="InterPro" id="IPR033469">
    <property type="entry name" value="CYTH-like_dom_sf"/>
</dbReference>
<dbReference type="SMART" id="SM00880">
    <property type="entry name" value="CHAD"/>
    <property type="match status" value="1"/>
</dbReference>
<evidence type="ECO:0000259" key="3">
    <source>
        <dbReference type="PROSITE" id="PS51708"/>
    </source>
</evidence>
<sequence length="521" mass="56887">MADVVREIERKYEATDRTRLPDLDVRGVRSVVAPGAVALDATYYDTSDHRLAADGVTLRRRTGGSDSGWHLKLPVEPGVREEIRAPLTDGPDLPVELTSLIRSRVRGEPLVPVVRLRQEREPLHLLGADGELLAEVSVDHVAAERFGPGGGTAAWTEVEAELGEGQDPALLDRIEKRLRGAGLRRASAVSKLERALTETEPSRLAKEVVAARDGKGRDAAPGKAGKGGKPATAGDAVLRYVTEQIRTLVALDPAVRRDLPDSVHRMRVATRRLRSCFRSYGKVLDRDVTRPVGEELKWLAAELGVDRDREVLYGRLAERAAELPEDLRVGPVEARLATSSHISRDGSRQRLLAVLDGPRYLALLEALAAVRTHPPLLPGAGKKPRAVLRKAVHRDFERLATYVGEALAAPSGDVRDVAAHEARKAAKRTRYAAEVARPVFGERAKRYAKRMTELQELLGEHQDSVVARAALRDLALQAHAAGEPSFSYGVMHAHETARATACEHGLPALWRSITSKDEGHL</sequence>
<evidence type="ECO:0000259" key="2">
    <source>
        <dbReference type="PROSITE" id="PS51707"/>
    </source>
</evidence>
<dbReference type="InterPro" id="IPR023577">
    <property type="entry name" value="CYTH_domain"/>
</dbReference>
<name>A0A8T4INU6_9ACTN</name>
<dbReference type="PANTHER" id="PTHR39339:SF1">
    <property type="entry name" value="CHAD DOMAIN-CONTAINING PROTEIN"/>
    <property type="match status" value="1"/>
</dbReference>
<feature type="region of interest" description="Disordered" evidence="1">
    <location>
        <begin position="210"/>
        <end position="231"/>
    </location>
</feature>
<dbReference type="SUPFAM" id="SSF55154">
    <property type="entry name" value="CYTH-like phosphatases"/>
    <property type="match status" value="1"/>
</dbReference>
<feature type="domain" description="CHAD" evidence="3">
    <location>
        <begin position="230"/>
        <end position="515"/>
    </location>
</feature>
<dbReference type="EMBL" id="JAGSMN010000275">
    <property type="protein sequence ID" value="MBR7673936.1"/>
    <property type="molecule type" value="Genomic_DNA"/>
</dbReference>